<keyword evidence="11" id="KW-1185">Reference proteome</keyword>
<evidence type="ECO:0000256" key="8">
    <source>
        <dbReference type="SAM" id="SignalP"/>
    </source>
</evidence>
<evidence type="ECO:0000313" key="10">
    <source>
        <dbReference type="EMBL" id="OWZ06305.1"/>
    </source>
</evidence>
<name>A0A225VLS9_9STRA</name>
<dbReference type="PRINTS" id="PR00722">
    <property type="entry name" value="CHYMOTRYPSIN"/>
</dbReference>
<dbReference type="Gene3D" id="2.40.10.10">
    <property type="entry name" value="Trypsin-like serine proteases"/>
    <property type="match status" value="1"/>
</dbReference>
<keyword evidence="3" id="KW-0964">Secreted</keyword>
<dbReference type="InterPro" id="IPR009003">
    <property type="entry name" value="Peptidase_S1_PA"/>
</dbReference>
<dbReference type="Proteomes" id="UP000198211">
    <property type="component" value="Unassembled WGS sequence"/>
</dbReference>
<evidence type="ECO:0000256" key="2">
    <source>
        <dbReference type="ARBA" id="ARBA00007664"/>
    </source>
</evidence>
<evidence type="ECO:0000256" key="7">
    <source>
        <dbReference type="ARBA" id="ARBA00023180"/>
    </source>
</evidence>
<dbReference type="EMBL" id="NBNE01004019">
    <property type="protein sequence ID" value="OWZ06305.1"/>
    <property type="molecule type" value="Genomic_DNA"/>
</dbReference>
<keyword evidence="10" id="KW-0378">Hydrolase</keyword>
<dbReference type="GO" id="GO:0005576">
    <property type="term" value="C:extracellular region"/>
    <property type="evidence" value="ECO:0007669"/>
    <property type="project" value="UniProtKB-SubCell"/>
</dbReference>
<dbReference type="PANTHER" id="PTHR24276">
    <property type="entry name" value="POLYSERASE-RELATED"/>
    <property type="match status" value="1"/>
</dbReference>
<evidence type="ECO:0000256" key="5">
    <source>
        <dbReference type="ARBA" id="ARBA00023026"/>
    </source>
</evidence>
<evidence type="ECO:0000259" key="9">
    <source>
        <dbReference type="PROSITE" id="PS50240"/>
    </source>
</evidence>
<feature type="chain" id="PRO_5013279672" evidence="8">
    <location>
        <begin position="24"/>
        <end position="272"/>
    </location>
</feature>
<sequence length="272" mass="28953">MKSFFSVATAIIAIISFATSALGSSSGSSSVAGSGVGDTPDVVIDTVNTTDVPIGEKAYVTGLRWEEDGPNRCFGALISPTHVLTTSSCITRHVRWASIGSHYYNGTQDGERIRIVAHLMQPRNAKLSGNFMVLELEKPSSIKPVILASDDSAFKVGDWIDVLGWKFIRGSATRVHELQSARVRIMRNEECATMLQGIDETMVCTGGLANEDPCHGANGGPVIVPSSSGQDVLVGIVSWGINCFQPNIPSVTERISSGRAWIDRVIAGTCVA</sequence>
<dbReference type="SMART" id="SM00020">
    <property type="entry name" value="Tryp_SPc"/>
    <property type="match status" value="1"/>
</dbReference>
<evidence type="ECO:0000313" key="11">
    <source>
        <dbReference type="Proteomes" id="UP000198211"/>
    </source>
</evidence>
<dbReference type="AlphaFoldDB" id="A0A225VLS9"/>
<dbReference type="SUPFAM" id="SSF50494">
    <property type="entry name" value="Trypsin-like serine proteases"/>
    <property type="match status" value="1"/>
</dbReference>
<dbReference type="PANTHER" id="PTHR24276:SF98">
    <property type="entry name" value="FI18310P1-RELATED"/>
    <property type="match status" value="1"/>
</dbReference>
<dbReference type="STRING" id="4795.A0A225VLS9"/>
<dbReference type="OrthoDB" id="126896at2759"/>
<dbReference type="Pfam" id="PF00089">
    <property type="entry name" value="Trypsin"/>
    <property type="match status" value="1"/>
</dbReference>
<feature type="domain" description="Peptidase S1" evidence="9">
    <location>
        <begin position="30"/>
        <end position="267"/>
    </location>
</feature>
<keyword evidence="6" id="KW-1015">Disulfide bond</keyword>
<dbReference type="InterPro" id="IPR050430">
    <property type="entry name" value="Peptidase_S1"/>
</dbReference>
<keyword evidence="5" id="KW-0843">Virulence</keyword>
<evidence type="ECO:0000256" key="1">
    <source>
        <dbReference type="ARBA" id="ARBA00004613"/>
    </source>
</evidence>
<proteinExistence type="inferred from homology"/>
<accession>A0A225VLS9</accession>
<keyword evidence="4 8" id="KW-0732">Signal</keyword>
<dbReference type="GO" id="GO:0004252">
    <property type="term" value="F:serine-type endopeptidase activity"/>
    <property type="evidence" value="ECO:0007669"/>
    <property type="project" value="InterPro"/>
</dbReference>
<dbReference type="InterPro" id="IPR001314">
    <property type="entry name" value="Peptidase_S1A"/>
</dbReference>
<dbReference type="CDD" id="cd00190">
    <property type="entry name" value="Tryp_SPc"/>
    <property type="match status" value="1"/>
</dbReference>
<keyword evidence="7" id="KW-0325">Glycoprotein</keyword>
<dbReference type="InterPro" id="IPR043504">
    <property type="entry name" value="Peptidase_S1_PA_chymotrypsin"/>
</dbReference>
<evidence type="ECO:0000256" key="3">
    <source>
        <dbReference type="ARBA" id="ARBA00022525"/>
    </source>
</evidence>
<dbReference type="InterPro" id="IPR001254">
    <property type="entry name" value="Trypsin_dom"/>
</dbReference>
<keyword evidence="10" id="KW-0645">Protease</keyword>
<reference evidence="11" key="1">
    <citation type="submission" date="2017-03" db="EMBL/GenBank/DDBJ databases">
        <title>Phytopthora megakarya and P. palmivora, two closely related causual agents of cacao black pod achieved similar genome size and gene model numbers by different mechanisms.</title>
        <authorList>
            <person name="Ali S."/>
            <person name="Shao J."/>
            <person name="Larry D.J."/>
            <person name="Kronmiller B."/>
            <person name="Shen D."/>
            <person name="Strem M.D."/>
            <person name="Melnick R.L."/>
            <person name="Guiltinan M.J."/>
            <person name="Tyler B.M."/>
            <person name="Meinhardt L.W."/>
            <person name="Bailey B.A."/>
        </authorList>
    </citation>
    <scope>NUCLEOTIDE SEQUENCE [LARGE SCALE GENOMIC DNA]</scope>
    <source>
        <strain evidence="11">zdho120</strain>
    </source>
</reference>
<protein>
    <submittedName>
        <fullName evidence="10">Serine protease</fullName>
    </submittedName>
</protein>
<evidence type="ECO:0000256" key="6">
    <source>
        <dbReference type="ARBA" id="ARBA00023157"/>
    </source>
</evidence>
<organism evidence="10 11">
    <name type="scientific">Phytophthora megakarya</name>
    <dbReference type="NCBI Taxonomy" id="4795"/>
    <lineage>
        <taxon>Eukaryota</taxon>
        <taxon>Sar</taxon>
        <taxon>Stramenopiles</taxon>
        <taxon>Oomycota</taxon>
        <taxon>Peronosporomycetes</taxon>
        <taxon>Peronosporales</taxon>
        <taxon>Peronosporaceae</taxon>
        <taxon>Phytophthora</taxon>
    </lineage>
</organism>
<dbReference type="GO" id="GO:0006508">
    <property type="term" value="P:proteolysis"/>
    <property type="evidence" value="ECO:0007669"/>
    <property type="project" value="UniProtKB-KW"/>
</dbReference>
<dbReference type="PROSITE" id="PS50240">
    <property type="entry name" value="TRYPSIN_DOM"/>
    <property type="match status" value="1"/>
</dbReference>
<feature type="signal peptide" evidence="8">
    <location>
        <begin position="1"/>
        <end position="23"/>
    </location>
</feature>
<comment type="subcellular location">
    <subcellularLocation>
        <location evidence="1">Secreted</location>
    </subcellularLocation>
</comment>
<comment type="caution">
    <text evidence="10">The sequence shown here is derived from an EMBL/GenBank/DDBJ whole genome shotgun (WGS) entry which is preliminary data.</text>
</comment>
<gene>
    <name evidence="10" type="ORF">PHMEG_00021455</name>
</gene>
<evidence type="ECO:0000256" key="4">
    <source>
        <dbReference type="ARBA" id="ARBA00022729"/>
    </source>
</evidence>
<comment type="similarity">
    <text evidence="2">Belongs to the peptidase S1 family.</text>
</comment>